<evidence type="ECO:0000313" key="2">
    <source>
        <dbReference type="Proteomes" id="UP000612585"/>
    </source>
</evidence>
<comment type="caution">
    <text evidence="1">The sequence shown here is derived from an EMBL/GenBank/DDBJ whole genome shotgun (WGS) entry which is preliminary data.</text>
</comment>
<reference evidence="1" key="1">
    <citation type="submission" date="2021-01" db="EMBL/GenBank/DDBJ databases">
        <title>Whole genome shotgun sequence of Virgisporangium aurantiacum NBRC 16421.</title>
        <authorList>
            <person name="Komaki H."/>
            <person name="Tamura T."/>
        </authorList>
    </citation>
    <scope>NUCLEOTIDE SEQUENCE</scope>
    <source>
        <strain evidence="1">NBRC 16421</strain>
    </source>
</reference>
<organism evidence="1 2">
    <name type="scientific">Virgisporangium aurantiacum</name>
    <dbReference type="NCBI Taxonomy" id="175570"/>
    <lineage>
        <taxon>Bacteria</taxon>
        <taxon>Bacillati</taxon>
        <taxon>Actinomycetota</taxon>
        <taxon>Actinomycetes</taxon>
        <taxon>Micromonosporales</taxon>
        <taxon>Micromonosporaceae</taxon>
        <taxon>Virgisporangium</taxon>
    </lineage>
</organism>
<dbReference type="AlphaFoldDB" id="A0A8J3ZLQ1"/>
<protein>
    <submittedName>
        <fullName evidence="1">Uncharacterized protein</fullName>
    </submittedName>
</protein>
<keyword evidence="2" id="KW-1185">Reference proteome</keyword>
<sequence>MLLAVSCLLRRADGVDVIGRALRAKAAGAGHRPIAVRLQRPASTVRGWLRAFARNAEAVRAVFTALLVELDPLTAALAARPSVSADAVEAIGVCAAAARRRLGVVGAVPPWQLAAAVTNGRLLLHASPPSRSTS</sequence>
<dbReference type="Proteomes" id="UP000612585">
    <property type="component" value="Unassembled WGS sequence"/>
</dbReference>
<dbReference type="EMBL" id="BOPG01000177">
    <property type="protein sequence ID" value="GIJ65073.1"/>
    <property type="molecule type" value="Genomic_DNA"/>
</dbReference>
<name>A0A8J3ZLQ1_9ACTN</name>
<proteinExistence type="predicted"/>
<evidence type="ECO:0000313" key="1">
    <source>
        <dbReference type="EMBL" id="GIJ65073.1"/>
    </source>
</evidence>
<accession>A0A8J3ZLQ1</accession>
<gene>
    <name evidence="1" type="ORF">Vau01_125890</name>
</gene>